<feature type="transmembrane region" description="Helical" evidence="5">
    <location>
        <begin position="25"/>
        <end position="45"/>
    </location>
</feature>
<accession>A0A0N4WU16</accession>
<evidence type="ECO:0000256" key="4">
    <source>
        <dbReference type="ARBA" id="ARBA00023136"/>
    </source>
</evidence>
<feature type="domain" description="Major facilitator superfamily (MFS) profile" evidence="6">
    <location>
        <begin position="1"/>
        <end position="97"/>
    </location>
</feature>
<evidence type="ECO:0000256" key="5">
    <source>
        <dbReference type="SAM" id="Phobius"/>
    </source>
</evidence>
<dbReference type="GO" id="GO:0006820">
    <property type="term" value="P:monoatomic anion transport"/>
    <property type="evidence" value="ECO:0007669"/>
    <property type="project" value="TreeGrafter"/>
</dbReference>
<evidence type="ECO:0000313" key="8">
    <source>
        <dbReference type="Proteomes" id="UP000268014"/>
    </source>
</evidence>
<dbReference type="STRING" id="6290.A0A0N4WU16"/>
<protein>
    <submittedName>
        <fullName evidence="9">MFS domain-containing protein</fullName>
    </submittedName>
</protein>
<evidence type="ECO:0000313" key="9">
    <source>
        <dbReference type="WBParaSite" id="HPLM_0001511501-mRNA-1"/>
    </source>
</evidence>
<dbReference type="InterPro" id="IPR020846">
    <property type="entry name" value="MFS_dom"/>
</dbReference>
<organism evidence="9">
    <name type="scientific">Haemonchus placei</name>
    <name type="common">Barber's pole worm</name>
    <dbReference type="NCBI Taxonomy" id="6290"/>
    <lineage>
        <taxon>Eukaryota</taxon>
        <taxon>Metazoa</taxon>
        <taxon>Ecdysozoa</taxon>
        <taxon>Nematoda</taxon>
        <taxon>Chromadorea</taxon>
        <taxon>Rhabditida</taxon>
        <taxon>Rhabditina</taxon>
        <taxon>Rhabditomorpha</taxon>
        <taxon>Strongyloidea</taxon>
        <taxon>Trichostrongylidae</taxon>
        <taxon>Haemonchus</taxon>
    </lineage>
</organism>
<dbReference type="PANTHER" id="PTHR11662">
    <property type="entry name" value="SOLUTE CARRIER FAMILY 17"/>
    <property type="match status" value="1"/>
</dbReference>
<reference evidence="9" key="1">
    <citation type="submission" date="2017-02" db="UniProtKB">
        <authorList>
            <consortium name="WormBaseParasite"/>
        </authorList>
    </citation>
    <scope>IDENTIFICATION</scope>
</reference>
<dbReference type="InterPro" id="IPR036259">
    <property type="entry name" value="MFS_trans_sf"/>
</dbReference>
<dbReference type="PANTHER" id="PTHR11662:SF399">
    <property type="entry name" value="FI19708P1-RELATED"/>
    <property type="match status" value="1"/>
</dbReference>
<dbReference type="Proteomes" id="UP000268014">
    <property type="component" value="Unassembled WGS sequence"/>
</dbReference>
<dbReference type="PROSITE" id="PS50850">
    <property type="entry name" value="MFS"/>
    <property type="match status" value="1"/>
</dbReference>
<keyword evidence="3 5" id="KW-1133">Transmembrane helix</keyword>
<dbReference type="GO" id="GO:0022857">
    <property type="term" value="F:transmembrane transporter activity"/>
    <property type="evidence" value="ECO:0007669"/>
    <property type="project" value="InterPro"/>
</dbReference>
<evidence type="ECO:0000256" key="2">
    <source>
        <dbReference type="ARBA" id="ARBA00022692"/>
    </source>
</evidence>
<dbReference type="Gene3D" id="1.20.120.540">
    <property type="entry name" value="Voltage-gated potassium channels"/>
    <property type="match status" value="1"/>
</dbReference>
<dbReference type="InterPro" id="IPR027378">
    <property type="entry name" value="Nucleotide_channel_N"/>
</dbReference>
<keyword evidence="4 5" id="KW-0472">Membrane</keyword>
<feature type="transmembrane region" description="Helical" evidence="5">
    <location>
        <begin position="76"/>
        <end position="95"/>
    </location>
</feature>
<dbReference type="GO" id="GO:0016020">
    <property type="term" value="C:membrane"/>
    <property type="evidence" value="ECO:0007669"/>
    <property type="project" value="UniProtKB-SubCell"/>
</dbReference>
<dbReference type="InterPro" id="IPR050382">
    <property type="entry name" value="MFS_Na/Anion_cotransporter"/>
</dbReference>
<comment type="subcellular location">
    <subcellularLocation>
        <location evidence="1">Membrane</location>
        <topology evidence="1">Multi-pass membrane protein</topology>
    </subcellularLocation>
</comment>
<dbReference type="EMBL" id="UZAF01018836">
    <property type="protein sequence ID" value="VDO55403.1"/>
    <property type="molecule type" value="Genomic_DNA"/>
</dbReference>
<evidence type="ECO:0000256" key="1">
    <source>
        <dbReference type="ARBA" id="ARBA00004141"/>
    </source>
</evidence>
<feature type="transmembrane region" description="Helical" evidence="5">
    <location>
        <begin position="52"/>
        <end position="70"/>
    </location>
</feature>
<dbReference type="OMA" id="IIEGVCE"/>
<evidence type="ECO:0000313" key="7">
    <source>
        <dbReference type="EMBL" id="VDO55403.1"/>
    </source>
</evidence>
<dbReference type="Pfam" id="PF07690">
    <property type="entry name" value="MFS_1"/>
    <property type="match status" value="1"/>
</dbReference>
<evidence type="ECO:0000259" key="6">
    <source>
        <dbReference type="PROSITE" id="PS50850"/>
    </source>
</evidence>
<proteinExistence type="predicted"/>
<dbReference type="WBParaSite" id="HPLM_0001511501-mRNA-1">
    <property type="protein sequence ID" value="HPLM_0001511501-mRNA-1"/>
    <property type="gene ID" value="HPLM_0001511501"/>
</dbReference>
<gene>
    <name evidence="7" type="ORF">HPLM_LOCUS15107</name>
</gene>
<sequence length="97" mass="10568">FLFLYNDDFQVEGEFEWSKTTQGHILGAFFWGYLGSQVLGGYLASRFGGKRVILVTILGASLLTLASPVAARTHAYILAGLRVAIGFLQVLFAGYSC</sequence>
<dbReference type="SUPFAM" id="SSF103473">
    <property type="entry name" value="MFS general substrate transporter"/>
    <property type="match status" value="1"/>
</dbReference>
<dbReference type="OrthoDB" id="2985014at2759"/>
<reference evidence="7 8" key="2">
    <citation type="submission" date="2018-11" db="EMBL/GenBank/DDBJ databases">
        <authorList>
            <consortium name="Pathogen Informatics"/>
        </authorList>
    </citation>
    <scope>NUCLEOTIDE SEQUENCE [LARGE SCALE GENOMIC DNA]</scope>
    <source>
        <strain evidence="7 8">MHpl1</strain>
    </source>
</reference>
<dbReference type="InterPro" id="IPR011701">
    <property type="entry name" value="MFS"/>
</dbReference>
<dbReference type="AlphaFoldDB" id="A0A0N4WU16"/>
<keyword evidence="8" id="KW-1185">Reference proteome</keyword>
<name>A0A0N4WU16_HAEPC</name>
<evidence type="ECO:0000256" key="3">
    <source>
        <dbReference type="ARBA" id="ARBA00022989"/>
    </source>
</evidence>
<keyword evidence="2 5" id="KW-0812">Transmembrane</keyword>